<feature type="compositionally biased region" description="Pro residues" evidence="1">
    <location>
        <begin position="72"/>
        <end position="86"/>
    </location>
</feature>
<feature type="region of interest" description="Disordered" evidence="1">
    <location>
        <begin position="57"/>
        <end position="87"/>
    </location>
</feature>
<evidence type="ECO:0000313" key="3">
    <source>
        <dbReference type="Proteomes" id="UP001172457"/>
    </source>
</evidence>
<comment type="caution">
    <text evidence="2">The sequence shown here is derived from an EMBL/GenBank/DDBJ whole genome shotgun (WGS) entry which is preliminary data.</text>
</comment>
<reference evidence="2" key="1">
    <citation type="submission" date="2023-03" db="EMBL/GenBank/DDBJ databases">
        <title>Chromosome-scale reference genome and RAD-based genetic map of yellow starthistle (Centaurea solstitialis) reveal putative structural variation and QTLs associated with invader traits.</title>
        <authorList>
            <person name="Reatini B."/>
            <person name="Cang F.A."/>
            <person name="Jiang Q."/>
            <person name="Mckibben M.T.W."/>
            <person name="Barker M.S."/>
            <person name="Rieseberg L.H."/>
            <person name="Dlugosch K.M."/>
        </authorList>
    </citation>
    <scope>NUCLEOTIDE SEQUENCE</scope>
    <source>
        <strain evidence="2">CAN-66</strain>
        <tissue evidence="2">Leaf</tissue>
    </source>
</reference>
<evidence type="ECO:0000256" key="1">
    <source>
        <dbReference type="SAM" id="MobiDB-lite"/>
    </source>
</evidence>
<dbReference type="EMBL" id="JARYMX010000006">
    <property type="protein sequence ID" value="KAJ9545612.1"/>
    <property type="molecule type" value="Genomic_DNA"/>
</dbReference>
<accession>A0AA38W3X3</accession>
<proteinExistence type="predicted"/>
<organism evidence="2 3">
    <name type="scientific">Centaurea solstitialis</name>
    <name type="common">yellow star-thistle</name>
    <dbReference type="NCBI Taxonomy" id="347529"/>
    <lineage>
        <taxon>Eukaryota</taxon>
        <taxon>Viridiplantae</taxon>
        <taxon>Streptophyta</taxon>
        <taxon>Embryophyta</taxon>
        <taxon>Tracheophyta</taxon>
        <taxon>Spermatophyta</taxon>
        <taxon>Magnoliopsida</taxon>
        <taxon>eudicotyledons</taxon>
        <taxon>Gunneridae</taxon>
        <taxon>Pentapetalae</taxon>
        <taxon>asterids</taxon>
        <taxon>campanulids</taxon>
        <taxon>Asterales</taxon>
        <taxon>Asteraceae</taxon>
        <taxon>Carduoideae</taxon>
        <taxon>Cardueae</taxon>
        <taxon>Centaureinae</taxon>
        <taxon>Centaurea</taxon>
    </lineage>
</organism>
<feature type="region of interest" description="Disordered" evidence="1">
    <location>
        <begin position="105"/>
        <end position="129"/>
    </location>
</feature>
<protein>
    <submittedName>
        <fullName evidence="2">Uncharacterized protein</fullName>
    </submittedName>
</protein>
<dbReference type="Proteomes" id="UP001172457">
    <property type="component" value="Chromosome 6"/>
</dbReference>
<dbReference type="AlphaFoldDB" id="A0AA38W3X3"/>
<keyword evidence="3" id="KW-1185">Reference proteome</keyword>
<gene>
    <name evidence="2" type="ORF">OSB04_025319</name>
</gene>
<name>A0AA38W3X3_9ASTR</name>
<dbReference type="PANTHER" id="PTHR33257:SF60">
    <property type="entry name" value="DUF4005 DOMAIN-CONTAINING PROTEIN"/>
    <property type="match status" value="1"/>
</dbReference>
<feature type="compositionally biased region" description="Low complexity" evidence="1">
    <location>
        <begin position="112"/>
        <end position="129"/>
    </location>
</feature>
<sequence length="288" mass="31723">MVRTTTTKGTTPKALQFQLQFKMKKKQEAQGTTTNGNGSSGVLLYYGDASAGSVPFMWESHPGTPKHAPTQSPLPRPPPTLTPPPATASLRTLFLASSFRKQQPHVEAKAAPSSYSSVSSYDSPTSNQSRTSLRSLFLASSSRKLAHVAAEPLPSSMEIWRRRKHVGGGGGGGGGGSPTWWCFGGGGLNLMKVCRIKKLRNALMAIGGHHGVYEYTGWIRKEKFEFMEMFKTFKAEVENQLDQKIKVVRSDRGGEYYIRHMNVGQAPRPFFEFCEDNGIINQYTMNTP</sequence>
<dbReference type="PANTHER" id="PTHR33257">
    <property type="entry name" value="OS05G0165500 PROTEIN"/>
    <property type="match status" value="1"/>
</dbReference>
<evidence type="ECO:0000313" key="2">
    <source>
        <dbReference type="EMBL" id="KAJ9545612.1"/>
    </source>
</evidence>